<dbReference type="PANTHER" id="PTHR34815">
    <property type="entry name" value="LYSINE ACETYLTRANSFERASE"/>
    <property type="match status" value="1"/>
</dbReference>
<accession>A0A9P4NFX0</accession>
<dbReference type="Pfam" id="PF00583">
    <property type="entry name" value="Acetyltransf_1"/>
    <property type="match status" value="1"/>
</dbReference>
<sequence length="382" mass="43327">MSTPSISSPKLSPAPTTFSQATPSQILQVCTMNYPSWGSPLTLPAHITREKHLSEQPLTKNGKWKTWILTLVDSDSPDGEIVASCETFEKRILVGVEDGDGVIGEEKGYGIASVFTRKEYRGRGYAGVLLRGLKEWFDGLDGERGVCSVLYSDIGKSFYTKLGWDPFPSKQIILELNPDDIVTSDAQAECRVIEGVRLLKQADLEALCERDIDAMKQRFKNETLQPRNQTRIAFLPTYEQACWHWSKEQFHVASRGEISEIKGAISASGNVWMYWYHDVDGGKLKIQRIVILDREDEERRIDELALLLQQAVKEASGWGIKKVIVWNPCEEVRVAARRIGETEGIGIEEEERQVASIPSLRWKRGRKNEKIVWDSDEFYAWC</sequence>
<reference evidence="3" key="1">
    <citation type="journal article" date="2020" name="Stud. Mycol.">
        <title>101 Dothideomycetes genomes: a test case for predicting lifestyles and emergence of pathogens.</title>
        <authorList>
            <person name="Haridas S."/>
            <person name="Albert R."/>
            <person name="Binder M."/>
            <person name="Bloem J."/>
            <person name="Labutti K."/>
            <person name="Salamov A."/>
            <person name="Andreopoulos B."/>
            <person name="Baker S."/>
            <person name="Barry K."/>
            <person name="Bills G."/>
            <person name="Bluhm B."/>
            <person name="Cannon C."/>
            <person name="Castanera R."/>
            <person name="Culley D."/>
            <person name="Daum C."/>
            <person name="Ezra D."/>
            <person name="Gonzalez J."/>
            <person name="Henrissat B."/>
            <person name="Kuo A."/>
            <person name="Liang C."/>
            <person name="Lipzen A."/>
            <person name="Lutzoni F."/>
            <person name="Magnuson J."/>
            <person name="Mondo S."/>
            <person name="Nolan M."/>
            <person name="Ohm R."/>
            <person name="Pangilinan J."/>
            <person name="Park H.-J."/>
            <person name="Ramirez L."/>
            <person name="Alfaro M."/>
            <person name="Sun H."/>
            <person name="Tritt A."/>
            <person name="Yoshinaga Y."/>
            <person name="Zwiers L.-H."/>
            <person name="Turgeon B."/>
            <person name="Goodwin S."/>
            <person name="Spatafora J."/>
            <person name="Crous P."/>
            <person name="Grigoriev I."/>
        </authorList>
    </citation>
    <scope>NUCLEOTIDE SEQUENCE</scope>
    <source>
        <strain evidence="3">CBS 130266</strain>
    </source>
</reference>
<proteinExistence type="predicted"/>
<evidence type="ECO:0000259" key="2">
    <source>
        <dbReference type="Pfam" id="PF22998"/>
    </source>
</evidence>
<dbReference type="EMBL" id="MU007121">
    <property type="protein sequence ID" value="KAF2418990.1"/>
    <property type="molecule type" value="Genomic_DNA"/>
</dbReference>
<organism evidence="3 4">
    <name type="scientific">Tothia fuscella</name>
    <dbReference type="NCBI Taxonomy" id="1048955"/>
    <lineage>
        <taxon>Eukaryota</taxon>
        <taxon>Fungi</taxon>
        <taxon>Dikarya</taxon>
        <taxon>Ascomycota</taxon>
        <taxon>Pezizomycotina</taxon>
        <taxon>Dothideomycetes</taxon>
        <taxon>Pleosporomycetidae</taxon>
        <taxon>Venturiales</taxon>
        <taxon>Cylindrosympodiaceae</taxon>
        <taxon>Tothia</taxon>
    </lineage>
</organism>
<dbReference type="PANTHER" id="PTHR34815:SF4">
    <property type="entry name" value="N-ACETYLTRANSFERASE DOMAIN-CONTAINING PROTEIN"/>
    <property type="match status" value="1"/>
</dbReference>
<dbReference type="Proteomes" id="UP000800235">
    <property type="component" value="Unassembled WGS sequence"/>
</dbReference>
<evidence type="ECO:0008006" key="5">
    <source>
        <dbReference type="Google" id="ProtNLM"/>
    </source>
</evidence>
<dbReference type="InterPro" id="IPR055100">
    <property type="entry name" value="GNAT_LYC1-like"/>
</dbReference>
<gene>
    <name evidence="3" type="ORF">EJ08DRAFT_702884</name>
</gene>
<keyword evidence="4" id="KW-1185">Reference proteome</keyword>
<dbReference type="Pfam" id="PF22998">
    <property type="entry name" value="GNAT_LYC1-like"/>
    <property type="match status" value="1"/>
</dbReference>
<evidence type="ECO:0000313" key="4">
    <source>
        <dbReference type="Proteomes" id="UP000800235"/>
    </source>
</evidence>
<dbReference type="InterPro" id="IPR016181">
    <property type="entry name" value="Acyl_CoA_acyltransferase"/>
</dbReference>
<protein>
    <recommendedName>
        <fullName evidence="5">N-acetyltransferase domain-containing protein</fullName>
    </recommendedName>
</protein>
<dbReference type="InterPro" id="IPR000182">
    <property type="entry name" value="GNAT_dom"/>
</dbReference>
<dbReference type="InterPro" id="IPR053013">
    <property type="entry name" value="LAT"/>
</dbReference>
<dbReference type="OrthoDB" id="2020070at2759"/>
<evidence type="ECO:0000259" key="1">
    <source>
        <dbReference type="Pfam" id="PF00583"/>
    </source>
</evidence>
<feature type="domain" description="LYC1 C-terminal" evidence="2">
    <location>
        <begin position="194"/>
        <end position="382"/>
    </location>
</feature>
<comment type="caution">
    <text evidence="3">The sequence shown here is derived from an EMBL/GenBank/DDBJ whole genome shotgun (WGS) entry which is preliminary data.</text>
</comment>
<dbReference type="AlphaFoldDB" id="A0A9P4NFX0"/>
<evidence type="ECO:0000313" key="3">
    <source>
        <dbReference type="EMBL" id="KAF2418990.1"/>
    </source>
</evidence>
<dbReference type="Gene3D" id="3.40.630.30">
    <property type="match status" value="1"/>
</dbReference>
<dbReference type="CDD" id="cd04301">
    <property type="entry name" value="NAT_SF"/>
    <property type="match status" value="1"/>
</dbReference>
<dbReference type="SUPFAM" id="SSF55729">
    <property type="entry name" value="Acyl-CoA N-acyltransferases (Nat)"/>
    <property type="match status" value="1"/>
</dbReference>
<name>A0A9P4NFX0_9PEZI</name>
<dbReference type="GO" id="GO:0016747">
    <property type="term" value="F:acyltransferase activity, transferring groups other than amino-acyl groups"/>
    <property type="evidence" value="ECO:0007669"/>
    <property type="project" value="InterPro"/>
</dbReference>
<feature type="domain" description="N-acetyltransferase" evidence="1">
    <location>
        <begin position="78"/>
        <end position="164"/>
    </location>
</feature>